<evidence type="ECO:0000313" key="6">
    <source>
        <dbReference type="EMBL" id="KAJ3647016.1"/>
    </source>
</evidence>
<evidence type="ECO:0000256" key="4">
    <source>
        <dbReference type="SAM" id="Coils"/>
    </source>
</evidence>
<evidence type="ECO:0000259" key="5">
    <source>
        <dbReference type="PROSITE" id="PS50081"/>
    </source>
</evidence>
<dbReference type="CDD" id="cd15489">
    <property type="entry name" value="PHD_SF"/>
    <property type="match status" value="1"/>
</dbReference>
<dbReference type="InterPro" id="IPR002219">
    <property type="entry name" value="PKC_DAG/PE"/>
</dbReference>
<evidence type="ECO:0000256" key="3">
    <source>
        <dbReference type="ARBA" id="ARBA00022833"/>
    </source>
</evidence>
<dbReference type="SUPFAM" id="SSF57903">
    <property type="entry name" value="FYVE/PHD zinc finger"/>
    <property type="match status" value="1"/>
</dbReference>
<feature type="coiled-coil region" evidence="4">
    <location>
        <begin position="74"/>
        <end position="101"/>
    </location>
</feature>
<keyword evidence="4" id="KW-0175">Coiled coil</keyword>
<evidence type="ECO:0000256" key="2">
    <source>
        <dbReference type="ARBA" id="ARBA00022771"/>
    </source>
</evidence>
<protein>
    <recommendedName>
        <fullName evidence="5">Phorbol-ester/DAG-type domain-containing protein</fullName>
    </recommendedName>
</protein>
<proteinExistence type="predicted"/>
<gene>
    <name evidence="6" type="ORF">Zmor_024567</name>
</gene>
<feature type="domain" description="Phorbol-ester/DAG-type" evidence="5">
    <location>
        <begin position="1"/>
        <end position="40"/>
    </location>
</feature>
<name>A0AA38M893_9CUCU</name>
<dbReference type="InterPro" id="IPR001965">
    <property type="entry name" value="Znf_PHD"/>
</dbReference>
<dbReference type="Gene3D" id="3.30.40.10">
    <property type="entry name" value="Zinc/RING finger domain, C3HC4 (zinc finger)"/>
    <property type="match status" value="1"/>
</dbReference>
<evidence type="ECO:0000256" key="1">
    <source>
        <dbReference type="ARBA" id="ARBA00022723"/>
    </source>
</evidence>
<dbReference type="InterPro" id="IPR019786">
    <property type="entry name" value="Zinc_finger_PHD-type_CS"/>
</dbReference>
<dbReference type="PROSITE" id="PS01359">
    <property type="entry name" value="ZF_PHD_1"/>
    <property type="match status" value="1"/>
</dbReference>
<dbReference type="PROSITE" id="PS50081">
    <property type="entry name" value="ZF_DAG_PE_2"/>
    <property type="match status" value="1"/>
</dbReference>
<organism evidence="6 7">
    <name type="scientific">Zophobas morio</name>
    <dbReference type="NCBI Taxonomy" id="2755281"/>
    <lineage>
        <taxon>Eukaryota</taxon>
        <taxon>Metazoa</taxon>
        <taxon>Ecdysozoa</taxon>
        <taxon>Arthropoda</taxon>
        <taxon>Hexapoda</taxon>
        <taxon>Insecta</taxon>
        <taxon>Pterygota</taxon>
        <taxon>Neoptera</taxon>
        <taxon>Endopterygota</taxon>
        <taxon>Coleoptera</taxon>
        <taxon>Polyphaga</taxon>
        <taxon>Cucujiformia</taxon>
        <taxon>Tenebrionidae</taxon>
        <taxon>Zophobas</taxon>
    </lineage>
</organism>
<accession>A0AA38M893</accession>
<dbReference type="AlphaFoldDB" id="A0AA38M893"/>
<dbReference type="SMART" id="SM00249">
    <property type="entry name" value="PHD"/>
    <property type="match status" value="1"/>
</dbReference>
<dbReference type="InterPro" id="IPR013083">
    <property type="entry name" value="Znf_RING/FYVE/PHD"/>
</dbReference>
<dbReference type="EMBL" id="JALNTZ010000007">
    <property type="protein sequence ID" value="KAJ3647016.1"/>
    <property type="molecule type" value="Genomic_DNA"/>
</dbReference>
<keyword evidence="7" id="KW-1185">Reference proteome</keyword>
<keyword evidence="3" id="KW-0862">Zinc</keyword>
<comment type="caution">
    <text evidence="6">The sequence shown here is derived from an EMBL/GenBank/DDBJ whole genome shotgun (WGS) entry which is preliminary data.</text>
</comment>
<keyword evidence="2" id="KW-0863">Zinc-finger</keyword>
<sequence length="270" mass="30804">MPQTCGTCDNFITPTVPGLKCSQCGVCYHIKCVDISKDQYDNFKSITGLEWKCHICRNLVKSNTASPCKCCEIIPQLKLLIDKLSDSVKTLQEQLLEAKNVPADTNYEEIVQEVTDRQIRKSNLIFYGIPEQSSTLSPAVKISKDLDYVKEFLAEFGNMDEPTTTVLKCNRLGKFDPNRSLPPPIRIILDNPDHVLSVLRKVKENRNRMQNSQRFHNVKVSSDKTPKQNAYFRNVKQELQRREAEGESDLQIKFVKGIPRIIKVSDNLKS</sequence>
<evidence type="ECO:0000313" key="7">
    <source>
        <dbReference type="Proteomes" id="UP001168821"/>
    </source>
</evidence>
<reference evidence="6" key="1">
    <citation type="journal article" date="2023" name="G3 (Bethesda)">
        <title>Whole genome assemblies of Zophobas morio and Tenebrio molitor.</title>
        <authorList>
            <person name="Kaur S."/>
            <person name="Stinson S.A."/>
            <person name="diCenzo G.C."/>
        </authorList>
    </citation>
    <scope>NUCLEOTIDE SEQUENCE</scope>
    <source>
        <strain evidence="6">QUZm001</strain>
    </source>
</reference>
<dbReference type="InterPro" id="IPR011011">
    <property type="entry name" value="Znf_FYVE_PHD"/>
</dbReference>
<dbReference type="GO" id="GO:0008270">
    <property type="term" value="F:zinc ion binding"/>
    <property type="evidence" value="ECO:0007669"/>
    <property type="project" value="UniProtKB-KW"/>
</dbReference>
<keyword evidence="1" id="KW-0479">Metal-binding</keyword>
<dbReference type="Proteomes" id="UP001168821">
    <property type="component" value="Unassembled WGS sequence"/>
</dbReference>